<organism evidence="1 2">
    <name type="scientific">Chryseomicrobium palamuruense</name>
    <dbReference type="NCBI Taxonomy" id="682973"/>
    <lineage>
        <taxon>Bacteria</taxon>
        <taxon>Bacillati</taxon>
        <taxon>Bacillota</taxon>
        <taxon>Bacilli</taxon>
        <taxon>Bacillales</taxon>
        <taxon>Caryophanaceae</taxon>
        <taxon>Chryseomicrobium</taxon>
    </lineage>
</organism>
<protein>
    <submittedName>
        <fullName evidence="1">Uncharacterized protein</fullName>
    </submittedName>
</protein>
<name>A0ABV8UUY5_9BACL</name>
<gene>
    <name evidence="1" type="ORF">ACFO0S_08715</name>
</gene>
<dbReference type="EMBL" id="JBHSEF010000022">
    <property type="protein sequence ID" value="MFC4355127.1"/>
    <property type="molecule type" value="Genomic_DNA"/>
</dbReference>
<sequence>MNNLRQTYYRLVLDETTAATVKKISITLNTPQGHPLDHIDFQSFFGASEMEGLKKVIHHQLNPSE</sequence>
<proteinExistence type="predicted"/>
<evidence type="ECO:0000313" key="1">
    <source>
        <dbReference type="EMBL" id="MFC4355127.1"/>
    </source>
</evidence>
<keyword evidence="2" id="KW-1185">Reference proteome</keyword>
<accession>A0ABV8UUY5</accession>
<reference evidence="2" key="1">
    <citation type="journal article" date="2019" name="Int. J. Syst. Evol. Microbiol.">
        <title>The Global Catalogue of Microorganisms (GCM) 10K type strain sequencing project: providing services to taxonomists for standard genome sequencing and annotation.</title>
        <authorList>
            <consortium name="The Broad Institute Genomics Platform"/>
            <consortium name="The Broad Institute Genome Sequencing Center for Infectious Disease"/>
            <person name="Wu L."/>
            <person name="Ma J."/>
        </authorList>
    </citation>
    <scope>NUCLEOTIDE SEQUENCE [LARGE SCALE GENOMIC DNA]</scope>
    <source>
        <strain evidence="2">CCUG 50353</strain>
    </source>
</reference>
<dbReference type="Proteomes" id="UP001595733">
    <property type="component" value="Unassembled WGS sequence"/>
</dbReference>
<evidence type="ECO:0000313" key="2">
    <source>
        <dbReference type="Proteomes" id="UP001595733"/>
    </source>
</evidence>
<comment type="caution">
    <text evidence="1">The sequence shown here is derived from an EMBL/GenBank/DDBJ whole genome shotgun (WGS) entry which is preliminary data.</text>
</comment>
<dbReference type="RefSeq" id="WP_378141480.1">
    <property type="nucleotide sequence ID" value="NZ_JBHSEF010000022.1"/>
</dbReference>